<evidence type="ECO:0000259" key="2">
    <source>
        <dbReference type="PROSITE" id="PS50222"/>
    </source>
</evidence>
<dbReference type="OrthoDB" id="26525at2759"/>
<evidence type="ECO:0000256" key="1">
    <source>
        <dbReference type="ARBA" id="ARBA00007323"/>
    </source>
</evidence>
<dbReference type="PANTHER" id="PTHR11639:SF134">
    <property type="entry name" value="PROTEIN S100-A1-RELATED"/>
    <property type="match status" value="1"/>
</dbReference>
<dbReference type="SMART" id="SM00054">
    <property type="entry name" value="EFh"/>
    <property type="match status" value="1"/>
</dbReference>
<sequence length="103" mass="11614">MSKLESAMETLIDVFKYYSSKEGDKFQLNRSELKNLLQGELGEYLEVSKDPALVNEIMSELDRNKDCAVSFEEFLVLVTKLTVCGAGFFQGYCSTVVITCAHR</sequence>
<evidence type="ECO:0000313" key="3">
    <source>
        <dbReference type="Ensembl" id="ENSDLAP00005078470.1"/>
    </source>
</evidence>
<feature type="domain" description="EF-hand" evidence="2">
    <location>
        <begin position="49"/>
        <end position="84"/>
    </location>
</feature>
<dbReference type="Pfam" id="PF01023">
    <property type="entry name" value="S_100"/>
    <property type="match status" value="1"/>
</dbReference>
<accession>A0A8P4KRQ8</accession>
<name>A0A8P4KRQ8_DICLA</name>
<dbReference type="Ensembl" id="ENSDLAT00005082360.1">
    <property type="protein sequence ID" value="ENSDLAP00005078470.1"/>
    <property type="gene ID" value="ENSDLAG00005034433.1"/>
</dbReference>
<dbReference type="Gene3D" id="1.10.238.10">
    <property type="entry name" value="EF-hand"/>
    <property type="match status" value="1"/>
</dbReference>
<dbReference type="GeneTree" id="ENSGT00940000161125"/>
<dbReference type="OMA" id="VITCAHR"/>
<dbReference type="SUPFAM" id="SSF47473">
    <property type="entry name" value="EF-hand"/>
    <property type="match status" value="1"/>
</dbReference>
<reference evidence="3" key="2">
    <citation type="submission" date="2025-09" db="UniProtKB">
        <authorList>
            <consortium name="Ensembl"/>
        </authorList>
    </citation>
    <scope>IDENTIFICATION</scope>
</reference>
<comment type="similarity">
    <text evidence="1">Belongs to the S-100 family.</text>
</comment>
<protein>
    <recommendedName>
        <fullName evidence="2">EF-hand domain-containing protein</fullName>
    </recommendedName>
</protein>
<dbReference type="SMART" id="SM01394">
    <property type="entry name" value="S_100"/>
    <property type="match status" value="1"/>
</dbReference>
<dbReference type="Proteomes" id="UP000694389">
    <property type="component" value="Unassembled WGS sequence"/>
</dbReference>
<dbReference type="GO" id="GO:0005509">
    <property type="term" value="F:calcium ion binding"/>
    <property type="evidence" value="ECO:0007669"/>
    <property type="project" value="InterPro"/>
</dbReference>
<gene>
    <name evidence="3" type="primary">s100a1</name>
</gene>
<dbReference type="AlphaFoldDB" id="A0A8P4KRQ8"/>
<dbReference type="PROSITE" id="PS00303">
    <property type="entry name" value="S100_CABP"/>
    <property type="match status" value="1"/>
</dbReference>
<proteinExistence type="inferred from homology"/>
<organism evidence="3 4">
    <name type="scientific">Dicentrarchus labrax</name>
    <name type="common">European seabass</name>
    <name type="synonym">Morone labrax</name>
    <dbReference type="NCBI Taxonomy" id="13489"/>
    <lineage>
        <taxon>Eukaryota</taxon>
        <taxon>Metazoa</taxon>
        <taxon>Chordata</taxon>
        <taxon>Craniata</taxon>
        <taxon>Vertebrata</taxon>
        <taxon>Euteleostomi</taxon>
        <taxon>Actinopterygii</taxon>
        <taxon>Neopterygii</taxon>
        <taxon>Teleostei</taxon>
        <taxon>Neoteleostei</taxon>
        <taxon>Acanthomorphata</taxon>
        <taxon>Eupercaria</taxon>
        <taxon>Moronidae</taxon>
        <taxon>Dicentrarchus</taxon>
    </lineage>
</organism>
<keyword evidence="4" id="KW-1185">Reference proteome</keyword>
<dbReference type="InterPro" id="IPR001751">
    <property type="entry name" value="S100/CaBP7/8-like_CS"/>
</dbReference>
<dbReference type="GO" id="GO:0048306">
    <property type="term" value="F:calcium-dependent protein binding"/>
    <property type="evidence" value="ECO:0007669"/>
    <property type="project" value="TreeGrafter"/>
</dbReference>
<dbReference type="RefSeq" id="XP_051262390.1">
    <property type="nucleotide sequence ID" value="XM_051406430.1"/>
</dbReference>
<dbReference type="GO" id="GO:0005737">
    <property type="term" value="C:cytoplasm"/>
    <property type="evidence" value="ECO:0007669"/>
    <property type="project" value="TreeGrafter"/>
</dbReference>
<dbReference type="PROSITE" id="PS50222">
    <property type="entry name" value="EF_HAND_2"/>
    <property type="match status" value="1"/>
</dbReference>
<dbReference type="PANTHER" id="PTHR11639">
    <property type="entry name" value="S100 CALCIUM-BINDING PROTEIN"/>
    <property type="match status" value="1"/>
</dbReference>
<dbReference type="GeneID" id="127366956"/>
<dbReference type="InterPro" id="IPR011992">
    <property type="entry name" value="EF-hand-dom_pair"/>
</dbReference>
<evidence type="ECO:0000313" key="4">
    <source>
        <dbReference type="Proteomes" id="UP000694389"/>
    </source>
</evidence>
<reference evidence="3" key="1">
    <citation type="submission" date="2025-08" db="UniProtKB">
        <authorList>
            <consortium name="Ensembl"/>
        </authorList>
    </citation>
    <scope>IDENTIFICATION</scope>
</reference>
<dbReference type="InterPro" id="IPR002048">
    <property type="entry name" value="EF_hand_dom"/>
</dbReference>
<dbReference type="CTD" id="6271"/>
<dbReference type="InterPro" id="IPR013787">
    <property type="entry name" value="S100_Ca-bd_sub"/>
</dbReference>